<evidence type="ECO:0000313" key="3">
    <source>
        <dbReference type="EMBL" id="BAJ88780.1"/>
    </source>
</evidence>
<dbReference type="EMBL" id="AK357566">
    <property type="protein sequence ID" value="BAJ88780.1"/>
    <property type="molecule type" value="mRNA"/>
</dbReference>
<feature type="transmembrane region" description="Helical" evidence="2">
    <location>
        <begin position="97"/>
        <end position="114"/>
    </location>
</feature>
<organism evidence="3">
    <name type="scientific">Hordeum vulgare subsp. vulgare</name>
    <name type="common">Domesticated barley</name>
    <dbReference type="NCBI Taxonomy" id="112509"/>
    <lineage>
        <taxon>Eukaryota</taxon>
        <taxon>Viridiplantae</taxon>
        <taxon>Streptophyta</taxon>
        <taxon>Embryophyta</taxon>
        <taxon>Tracheophyta</taxon>
        <taxon>Spermatophyta</taxon>
        <taxon>Magnoliopsida</taxon>
        <taxon>Liliopsida</taxon>
        <taxon>Poales</taxon>
        <taxon>Poaceae</taxon>
        <taxon>BOP clade</taxon>
        <taxon>Pooideae</taxon>
        <taxon>Triticodae</taxon>
        <taxon>Triticeae</taxon>
        <taxon>Hordeinae</taxon>
        <taxon>Hordeum</taxon>
    </lineage>
</organism>
<dbReference type="AlphaFoldDB" id="F2D109"/>
<sequence>MVASSPIRARSPASNRSSPPLGKGPLPPDVVHPPLLGRATRLHRLRLRVRHGVPQACRIVRTRSTTSDRLLHGVILLPSWISVAGTGKGYVTRARCLFIWSCFFFFFFIDLGWVPGRQPGIARMDVVLLLSFVFVRSRTLLLLLMIM</sequence>
<name>F2D109_HORVV</name>
<keyword evidence="2" id="KW-0812">Transmembrane</keyword>
<feature type="region of interest" description="Disordered" evidence="1">
    <location>
        <begin position="1"/>
        <end position="31"/>
    </location>
</feature>
<feature type="transmembrane region" description="Helical" evidence="2">
    <location>
        <begin position="126"/>
        <end position="146"/>
    </location>
</feature>
<feature type="compositionally biased region" description="Low complexity" evidence="1">
    <location>
        <begin position="1"/>
        <end position="24"/>
    </location>
</feature>
<keyword evidence="2" id="KW-0472">Membrane</keyword>
<reference evidence="3" key="1">
    <citation type="journal article" date="2011" name="Plant Physiol.">
        <title>Comprehensive sequence analysis of 24,783 barley full-length cDNAs derived from 12 clone libraries.</title>
        <authorList>
            <person name="Matsumoto T."/>
            <person name="Tanaka T."/>
            <person name="Sakai H."/>
            <person name="Amano N."/>
            <person name="Kanamori H."/>
            <person name="Kurita K."/>
            <person name="Kikuta A."/>
            <person name="Kamiya K."/>
            <person name="Yamamoto M."/>
            <person name="Ikawa H."/>
            <person name="Fujii N."/>
            <person name="Hori K."/>
            <person name="Itoh T."/>
            <person name="Sato K."/>
        </authorList>
    </citation>
    <scope>NUCLEOTIDE SEQUENCE</scope>
    <source>
        <tissue evidence="3">Shoot</tissue>
    </source>
</reference>
<accession>F2D109</accession>
<evidence type="ECO:0000256" key="1">
    <source>
        <dbReference type="SAM" id="MobiDB-lite"/>
    </source>
</evidence>
<proteinExistence type="evidence at transcript level"/>
<evidence type="ECO:0000256" key="2">
    <source>
        <dbReference type="SAM" id="Phobius"/>
    </source>
</evidence>
<protein>
    <submittedName>
        <fullName evidence="3">Predicted protein</fullName>
    </submittedName>
</protein>
<keyword evidence="2" id="KW-1133">Transmembrane helix</keyword>